<dbReference type="Gene3D" id="2.60.40.1180">
    <property type="entry name" value="Golgi alpha-mannosidase II"/>
    <property type="match status" value="1"/>
</dbReference>
<comment type="caution">
    <text evidence="2">The sequence shown here is derived from an EMBL/GenBank/DDBJ whole genome shotgun (WGS) entry which is preliminary data.</text>
</comment>
<dbReference type="PANTHER" id="PTHR31084">
    <property type="entry name" value="ALPHA-L-FUCOSIDASE 2"/>
    <property type="match status" value="1"/>
</dbReference>
<evidence type="ECO:0000313" key="3">
    <source>
        <dbReference type="Proteomes" id="UP001596378"/>
    </source>
</evidence>
<dbReference type="Gene3D" id="1.50.10.10">
    <property type="match status" value="1"/>
</dbReference>
<feature type="domain" description="Glycosyl hydrolase family 95 catalytic" evidence="1">
    <location>
        <begin position="351"/>
        <end position="656"/>
    </location>
</feature>
<name>A0ABW2FNL9_9BACL</name>
<dbReference type="InterPro" id="IPR054363">
    <property type="entry name" value="GH95_cat"/>
</dbReference>
<dbReference type="InterPro" id="IPR008928">
    <property type="entry name" value="6-hairpin_glycosidase_sf"/>
</dbReference>
<dbReference type="PANTHER" id="PTHR31084:SF0">
    <property type="entry name" value="ALPHA-L-FUCOSIDASE 2"/>
    <property type="match status" value="1"/>
</dbReference>
<gene>
    <name evidence="2" type="ORF">ACFQMJ_33930</name>
</gene>
<reference evidence="3" key="1">
    <citation type="journal article" date="2019" name="Int. J. Syst. Evol. Microbiol.">
        <title>The Global Catalogue of Microorganisms (GCM) 10K type strain sequencing project: providing services to taxonomists for standard genome sequencing and annotation.</title>
        <authorList>
            <consortium name="The Broad Institute Genomics Platform"/>
            <consortium name="The Broad Institute Genome Sequencing Center for Infectious Disease"/>
            <person name="Wu L."/>
            <person name="Ma J."/>
        </authorList>
    </citation>
    <scope>NUCLEOTIDE SEQUENCE [LARGE SCALE GENOMIC DNA]</scope>
    <source>
        <strain evidence="3">KCTC 12907</strain>
    </source>
</reference>
<dbReference type="EMBL" id="JBHTAI010000037">
    <property type="protein sequence ID" value="MFC7153554.1"/>
    <property type="molecule type" value="Genomic_DNA"/>
</dbReference>
<dbReference type="Proteomes" id="UP001596378">
    <property type="component" value="Unassembled WGS sequence"/>
</dbReference>
<dbReference type="SUPFAM" id="SSF48208">
    <property type="entry name" value="Six-hairpin glycosidases"/>
    <property type="match status" value="1"/>
</dbReference>
<dbReference type="RefSeq" id="WP_378050895.1">
    <property type="nucleotide sequence ID" value="NZ_JBHMDN010000030.1"/>
</dbReference>
<proteinExistence type="predicted"/>
<protein>
    <recommendedName>
        <fullName evidence="1">Glycosyl hydrolase family 95 catalytic domain-containing protein</fullName>
    </recommendedName>
</protein>
<evidence type="ECO:0000313" key="2">
    <source>
        <dbReference type="EMBL" id="MFC7153554.1"/>
    </source>
</evidence>
<accession>A0ABW2FNL9</accession>
<dbReference type="InterPro" id="IPR013780">
    <property type="entry name" value="Glyco_hydro_b"/>
</dbReference>
<sequence length="834" mass="93430">MNGQRTPEGATFRAIERAALHPIVCSRIAPDFFSGGLLGNGGMGVVVTTRPDAVVLYFGHNGVWDQRIAELDPARVGTFEDVFRRLRELPADLDSLVEDEWYREYCLMLKEPYNKPYPRPMPCGSVVLGFDRRKAEIVGHTVDIARGTCEVGFLVGGEPATLRLFAEPTDDRLWLSFEGADGLPAAAPFNRVRLMPDPSTPSDIPAAERTVDPAAGTLSFRQTLPYSEAAGVRHGKDKAFRLTVTLSDALEPLRVNNMTRNGIVATHLDDYMDKDGGDRLERALRPAGVFLAAVELEHGWDRDVSSAAKPARGKAAAEAGDNGLGEQALQDARERTREAYESFWSRSGVKLDDEALERTWYRNLYFFQCGVREGVTCPGLFANWLHDRIGSAWHGDYHLDYNTQQPFWLAFSANHAERHLPYVEMVHHITPVSRKWAEEYYGLPGAFYPVSAYPVDMTINPNAGPPFGWVMCTTPWVVQSLWWHYLYTMDLSFLRHRGFEPIRLAAQFMAAYMRRPDARRENDGVYRIFPTVPPELYGLTPGLALNADSLTDITLFRFVFRAYLQACEALDVVEAEADLMAEVADALAHMPEHPTAETADGGRVFVSVPDENPEMVYNTPNSAFTVFPGEEHGLHSPPELYELACRSYLNHRNEGGNELVFYHLQGARLGILDLEKFKRQIEYCLMPNGACTDMVLQTGGRYEDSLRFDFMSRMGVWFENTALPVVINECLLQSYNGVLRLFPNWPAGRSAEFRTLRAVGGFLVSAERRDGRTEWVEVLSEAGGRLRMYAPWPEGAMCSRGGAAATAIDGEIGLDTAPGETLRFVRLRHTEEKQ</sequence>
<dbReference type="InterPro" id="IPR012341">
    <property type="entry name" value="6hp_glycosidase-like_sf"/>
</dbReference>
<organism evidence="2 3">
    <name type="scientific">Cohnella cellulosilytica</name>
    <dbReference type="NCBI Taxonomy" id="986710"/>
    <lineage>
        <taxon>Bacteria</taxon>
        <taxon>Bacillati</taxon>
        <taxon>Bacillota</taxon>
        <taxon>Bacilli</taxon>
        <taxon>Bacillales</taxon>
        <taxon>Paenibacillaceae</taxon>
        <taxon>Cohnella</taxon>
    </lineage>
</organism>
<dbReference type="Pfam" id="PF22124">
    <property type="entry name" value="Glyco_hydro_95_cat"/>
    <property type="match status" value="1"/>
</dbReference>
<keyword evidence="3" id="KW-1185">Reference proteome</keyword>
<evidence type="ECO:0000259" key="1">
    <source>
        <dbReference type="Pfam" id="PF22124"/>
    </source>
</evidence>